<protein>
    <recommendedName>
        <fullName evidence="4">Alkaline shock response membrane anchor protein AmaP</fullName>
    </recommendedName>
</protein>
<name>A0ABY4J356_9MICO</name>
<keyword evidence="1" id="KW-0472">Membrane</keyword>
<dbReference type="EMBL" id="CP078078">
    <property type="protein sequence ID" value="UPL18582.1"/>
    <property type="molecule type" value="Genomic_DNA"/>
</dbReference>
<accession>A0ABY4J356</accession>
<evidence type="ECO:0000256" key="1">
    <source>
        <dbReference type="SAM" id="Phobius"/>
    </source>
</evidence>
<dbReference type="Proteomes" id="UP000830631">
    <property type="component" value="Chromosome"/>
</dbReference>
<reference evidence="2 3" key="1">
    <citation type="submission" date="2021-06" db="EMBL/GenBank/DDBJ databases">
        <title>Genome-based taxonomic framework of Microbacterium strains isolated from marine environment, the description of four new species and reclassification of four preexisting species.</title>
        <authorList>
            <person name="Lee S.D."/>
            <person name="Kim S.-M."/>
            <person name="Byeon Y.-S."/>
            <person name="Yang H.L."/>
            <person name="Kim I.S."/>
        </authorList>
    </citation>
    <scope>NUCLEOTIDE SEQUENCE [LARGE SCALE GENOMIC DNA]</scope>
    <source>
        <strain evidence="2 3">KSW4-10</strain>
    </source>
</reference>
<sequence>MNATNRLMNRLLLFVTGAILLAVGGLALAAGVLAGGDAPPWLRRPASVMSAAVETAATWTWQIPGVGPVSTVVLLIAAAAVLLVIALIAFLATRRRGRAKAVLEVDGAGGRTTVDRNVAEEVLTDPLIRRPDVLSARAAAYRVGRKHAVALAITVRPGAPLGAIVAATEKAVREWDHLLGARIPILVHLSDRRWRDAFRSPTRVQ</sequence>
<evidence type="ECO:0000313" key="3">
    <source>
        <dbReference type="Proteomes" id="UP000830631"/>
    </source>
</evidence>
<feature type="transmembrane region" description="Helical" evidence="1">
    <location>
        <begin position="69"/>
        <end position="92"/>
    </location>
</feature>
<dbReference type="RefSeq" id="WP_261811427.1">
    <property type="nucleotide sequence ID" value="NZ_CP078078.1"/>
</dbReference>
<evidence type="ECO:0008006" key="4">
    <source>
        <dbReference type="Google" id="ProtNLM"/>
    </source>
</evidence>
<keyword evidence="1" id="KW-1133">Transmembrane helix</keyword>
<proteinExistence type="predicted"/>
<keyword evidence="1" id="KW-0812">Transmembrane</keyword>
<gene>
    <name evidence="2" type="ORF">KV397_12845</name>
</gene>
<organism evidence="2 3">
    <name type="scientific">Microbacterium aurugineum</name>
    <dbReference type="NCBI Taxonomy" id="2851642"/>
    <lineage>
        <taxon>Bacteria</taxon>
        <taxon>Bacillati</taxon>
        <taxon>Actinomycetota</taxon>
        <taxon>Actinomycetes</taxon>
        <taxon>Micrococcales</taxon>
        <taxon>Microbacteriaceae</taxon>
        <taxon>Microbacterium</taxon>
    </lineage>
</organism>
<keyword evidence="3" id="KW-1185">Reference proteome</keyword>
<evidence type="ECO:0000313" key="2">
    <source>
        <dbReference type="EMBL" id="UPL18582.1"/>
    </source>
</evidence>